<protein>
    <submittedName>
        <fullName evidence="1">Uncharacterized protein</fullName>
    </submittedName>
</protein>
<proteinExistence type="predicted"/>
<dbReference type="EMBL" id="MHRP01000001">
    <property type="protein sequence ID" value="OHA28087.1"/>
    <property type="molecule type" value="Genomic_DNA"/>
</dbReference>
<comment type="caution">
    <text evidence="1">The sequence shown here is derived from an EMBL/GenBank/DDBJ whole genome shotgun (WGS) entry which is preliminary data.</text>
</comment>
<sequence>MRDSFDKILLVAEVKTCSPFGYKADKSWEEQFELANRIGDIISIHTHEAWGGSFEDISRARRLTKKPILAKGIHETDEEIIKAIRLGATYALVVGRVPRLNPNFVREHCWIEPLSIDQIQDVPEDLRLVWNSRDLQTGGLKKHTIMDVKRLWSGWLCMASNLKTPEDVINTPVAIDAVLIGTYLANFKHNRGF</sequence>
<evidence type="ECO:0000313" key="2">
    <source>
        <dbReference type="Proteomes" id="UP000177943"/>
    </source>
</evidence>
<gene>
    <name evidence="1" type="ORF">A3D56_00210</name>
</gene>
<accession>A0A1G2MW43</accession>
<dbReference type="Proteomes" id="UP000177943">
    <property type="component" value="Unassembled WGS sequence"/>
</dbReference>
<organism evidence="1 2">
    <name type="scientific">Candidatus Taylorbacteria bacterium RIFCSPHIGHO2_02_FULL_45_35</name>
    <dbReference type="NCBI Taxonomy" id="1802311"/>
    <lineage>
        <taxon>Bacteria</taxon>
        <taxon>Candidatus Tayloriibacteriota</taxon>
    </lineage>
</organism>
<dbReference type="GO" id="GO:0000162">
    <property type="term" value="P:L-tryptophan biosynthetic process"/>
    <property type="evidence" value="ECO:0007669"/>
    <property type="project" value="UniProtKB-UniPathway"/>
</dbReference>
<evidence type="ECO:0000313" key="1">
    <source>
        <dbReference type="EMBL" id="OHA28087.1"/>
    </source>
</evidence>
<dbReference type="Gene3D" id="3.20.20.70">
    <property type="entry name" value="Aldolase class I"/>
    <property type="match status" value="1"/>
</dbReference>
<dbReference type="InterPro" id="IPR013785">
    <property type="entry name" value="Aldolase_TIM"/>
</dbReference>
<reference evidence="1 2" key="1">
    <citation type="journal article" date="2016" name="Nat. Commun.">
        <title>Thousands of microbial genomes shed light on interconnected biogeochemical processes in an aquifer system.</title>
        <authorList>
            <person name="Anantharaman K."/>
            <person name="Brown C.T."/>
            <person name="Hug L.A."/>
            <person name="Sharon I."/>
            <person name="Castelle C.J."/>
            <person name="Probst A.J."/>
            <person name="Thomas B.C."/>
            <person name="Singh A."/>
            <person name="Wilkins M.J."/>
            <person name="Karaoz U."/>
            <person name="Brodie E.L."/>
            <person name="Williams K.H."/>
            <person name="Hubbard S.S."/>
            <person name="Banfield J.F."/>
        </authorList>
    </citation>
    <scope>NUCLEOTIDE SEQUENCE [LARGE SCALE GENOMIC DNA]</scope>
</reference>
<dbReference type="SUPFAM" id="SSF51366">
    <property type="entry name" value="Ribulose-phoshate binding barrel"/>
    <property type="match status" value="1"/>
</dbReference>
<name>A0A1G2MW43_9BACT</name>
<dbReference type="InterPro" id="IPR011060">
    <property type="entry name" value="RibuloseP-bd_barrel"/>
</dbReference>
<dbReference type="AlphaFoldDB" id="A0A1G2MW43"/>
<dbReference type="UniPathway" id="UPA00035">
    <property type="reaction ID" value="UER00043"/>
</dbReference>